<dbReference type="SUPFAM" id="SSF52540">
    <property type="entry name" value="P-loop containing nucleoside triphosphate hydrolases"/>
    <property type="match status" value="1"/>
</dbReference>
<evidence type="ECO:0000313" key="2">
    <source>
        <dbReference type="Proteomes" id="UP001207654"/>
    </source>
</evidence>
<dbReference type="Gene3D" id="3.40.50.300">
    <property type="entry name" value="P-loop containing nucleotide triphosphate hydrolases"/>
    <property type="match status" value="1"/>
</dbReference>
<reference evidence="1 2" key="1">
    <citation type="submission" date="2022-11" db="EMBL/GenBank/DDBJ databases">
        <title>Minimal conservation of predation-associated metabolite biosynthetic gene clusters underscores biosynthetic potential of Myxococcota including descriptions for ten novel species: Archangium lansinium sp. nov., Myxococcus landrumus sp. nov., Nannocystis bai.</title>
        <authorList>
            <person name="Ahearne A."/>
            <person name="Stevens C."/>
            <person name="Phillips K."/>
        </authorList>
    </citation>
    <scope>NUCLEOTIDE SEQUENCE [LARGE SCALE GENOMIC DNA]</scope>
    <source>
        <strain evidence="1 2">MIWBW</strain>
    </source>
</reference>
<proteinExistence type="predicted"/>
<accession>A0ABT4AAF5</accession>
<dbReference type="RefSeq" id="WP_267536738.1">
    <property type="nucleotide sequence ID" value="NZ_JAPNKA010000001.1"/>
</dbReference>
<evidence type="ECO:0008006" key="3">
    <source>
        <dbReference type="Google" id="ProtNLM"/>
    </source>
</evidence>
<gene>
    <name evidence="1" type="ORF">OV287_26025</name>
</gene>
<protein>
    <recommendedName>
        <fullName evidence="3">NACHT domain-containing protein</fullName>
    </recommendedName>
</protein>
<keyword evidence="2" id="KW-1185">Reference proteome</keyword>
<sequence length="753" mass="83599">MTGSEFEKAVRSLARAIWDAEPGAGAPTYVDGLERDCIIETADVTYYIECTTQRTLEKLKSDSGKMISFKTREERRNRLVKLIFVTLEEPTADQVQYGKERSIAVLSLAELGKRLLDAGQYLNLRVNHPFGSATDPKTDSNQTWTLNYEPVAIRPNNSTIDSLSVKNVAQELTNKRIICLLGDFGMGKSLTLKEVFGDLRTSYFKGNIEYCPVLLNLREHWGQDDAYEALERHARRVGMSSPQQLIRAFNAGRLILMLDGFDEIASVAWEAGSSIRLRELRKAAVALVRAFVVESRNKCGIIIAGRAHYFDSHDELRESMGLRRDDLFLSLGEFSEPEAQRFLERIGYSAPLPAWLPRRPLLLAKLAADGTLNLLLANTDVEPARAWDLLINAVCDRESRIHRSHLDPQAIRRILELLASTARTKPDGFGPLTEDEVAEAFREIVHAYPDDKTRPLLQRLPGLSARNAQTGDRSFIDDQILDALRAGHVIEHVISPYANNLKAHLWKHGLGPLGASLAGTRLSHDIQPTQFIIAAREAAIRWNAPTLAADVLLTFPHAHPALDELNCDGLKINAADVDTLDFSDTPIPTNWELTEATVGTLVLGDSQPQGVKVTGCLIQQVIGCSTEYDLPPWVEGCYITNFDTQQQTNASIVADPSIPGPLRVLLTILRKLYLQKGSGRQERALSRGLDPSLRTFVSNVLEIVDRHRLAFPVRLSGITVWQPLAGRRSRVSAILTSGTSSTDSAVREVMTIQ</sequence>
<name>A0ABT4AAF5_9BACT</name>
<dbReference type="Proteomes" id="UP001207654">
    <property type="component" value="Unassembled WGS sequence"/>
</dbReference>
<dbReference type="EMBL" id="JAPNKA010000001">
    <property type="protein sequence ID" value="MCY1077934.1"/>
    <property type="molecule type" value="Genomic_DNA"/>
</dbReference>
<dbReference type="InterPro" id="IPR027417">
    <property type="entry name" value="P-loop_NTPase"/>
</dbReference>
<comment type="caution">
    <text evidence="1">The sequence shown here is derived from an EMBL/GenBank/DDBJ whole genome shotgun (WGS) entry which is preliminary data.</text>
</comment>
<organism evidence="1 2">
    <name type="scientific">Archangium lansingense</name>
    <dbReference type="NCBI Taxonomy" id="2995310"/>
    <lineage>
        <taxon>Bacteria</taxon>
        <taxon>Pseudomonadati</taxon>
        <taxon>Myxococcota</taxon>
        <taxon>Myxococcia</taxon>
        <taxon>Myxococcales</taxon>
        <taxon>Cystobacterineae</taxon>
        <taxon>Archangiaceae</taxon>
        <taxon>Archangium</taxon>
    </lineage>
</organism>
<evidence type="ECO:0000313" key="1">
    <source>
        <dbReference type="EMBL" id="MCY1077934.1"/>
    </source>
</evidence>